<protein>
    <recommendedName>
        <fullName evidence="1">DUF4372 domain-containing protein</fullName>
    </recommendedName>
</protein>
<keyword evidence="5" id="KW-1185">Reference proteome</keyword>
<feature type="domain" description="DUF4372" evidence="1">
    <location>
        <begin position="18"/>
        <end position="62"/>
    </location>
</feature>
<dbReference type="Proteomes" id="UP000448292">
    <property type="component" value="Unassembled WGS sequence"/>
</dbReference>
<proteinExistence type="predicted"/>
<name>A0A7M3M9R8_9BACT</name>
<accession>A0A7M3M9R8</accession>
<feature type="non-terminal residue" evidence="2">
    <location>
        <position position="63"/>
    </location>
</feature>
<gene>
    <name evidence="4" type="ORF">DPQ33_13250</name>
    <name evidence="3" type="ORF">DPQ33_17630</name>
    <name evidence="2" type="ORF">DPQ33_18370</name>
</gene>
<dbReference type="EMBL" id="QMIE01000025">
    <property type="protein sequence ID" value="TVM14372.1"/>
    <property type="molecule type" value="Genomic_DNA"/>
</dbReference>
<organism evidence="2 5">
    <name type="scientific">Oceanidesulfovibrio indonesiensis</name>
    <dbReference type="NCBI Taxonomy" id="54767"/>
    <lineage>
        <taxon>Bacteria</taxon>
        <taxon>Pseudomonadati</taxon>
        <taxon>Thermodesulfobacteriota</taxon>
        <taxon>Desulfovibrionia</taxon>
        <taxon>Desulfovibrionales</taxon>
        <taxon>Desulfovibrionaceae</taxon>
        <taxon>Oceanidesulfovibrio</taxon>
    </lineage>
</organism>
<dbReference type="AlphaFoldDB" id="A0A7M3M9R8"/>
<evidence type="ECO:0000313" key="2">
    <source>
        <dbReference type="EMBL" id="TVM13134.1"/>
    </source>
</evidence>
<dbReference type="InterPro" id="IPR025399">
    <property type="entry name" value="DUF4372"/>
</dbReference>
<evidence type="ECO:0000313" key="4">
    <source>
        <dbReference type="EMBL" id="TVM16287.1"/>
    </source>
</evidence>
<evidence type="ECO:0000313" key="5">
    <source>
        <dbReference type="Proteomes" id="UP000448292"/>
    </source>
</evidence>
<dbReference type="EMBL" id="QMIE01000012">
    <property type="protein sequence ID" value="TVM16287.1"/>
    <property type="molecule type" value="Genomic_DNA"/>
</dbReference>
<dbReference type="EMBL" id="QMIE01000049">
    <property type="protein sequence ID" value="TVM13134.1"/>
    <property type="molecule type" value="Genomic_DNA"/>
</dbReference>
<comment type="caution">
    <text evidence="2">The sequence shown here is derived from an EMBL/GenBank/DDBJ whole genome shotgun (WGS) entry which is preliminary data.</text>
</comment>
<dbReference type="RefSeq" id="WP_144303709.1">
    <property type="nucleotide sequence ID" value="NZ_QMIE01000012.1"/>
</dbReference>
<reference evidence="2 5" key="1">
    <citation type="submission" date="2018-06" db="EMBL/GenBank/DDBJ databases">
        <title>Complete genome of Desulfovibrio indonesiensis P37SLT.</title>
        <authorList>
            <person name="Crispim J.S."/>
            <person name="Vidigal P.M.P."/>
            <person name="Silva L.C.F."/>
            <person name="Laguardia C.N."/>
            <person name="Araujo L.C."/>
            <person name="Dias R.S."/>
            <person name="Sousa M.P."/>
            <person name="Paula S.O."/>
            <person name="Silva C."/>
        </authorList>
    </citation>
    <scope>NUCLEOTIDE SEQUENCE [LARGE SCALE GENOMIC DNA]</scope>
    <source>
        <strain evidence="2 5">P37SLT</strain>
    </source>
</reference>
<sequence length="63" mass="7501">MELVSKQLTQKENLDVAHHNTILSQLLSLIPRHDFERLERKHSSGRQPRIFTRWSQFVCLAFI</sequence>
<dbReference type="Pfam" id="PF14294">
    <property type="entry name" value="DUF4372"/>
    <property type="match status" value="1"/>
</dbReference>
<evidence type="ECO:0000259" key="1">
    <source>
        <dbReference type="Pfam" id="PF14294"/>
    </source>
</evidence>
<dbReference type="OrthoDB" id="5411425at2"/>
<evidence type="ECO:0000313" key="3">
    <source>
        <dbReference type="EMBL" id="TVM14372.1"/>
    </source>
</evidence>